<proteinExistence type="predicted"/>
<feature type="compositionally biased region" description="Acidic residues" evidence="1">
    <location>
        <begin position="465"/>
        <end position="481"/>
    </location>
</feature>
<feature type="region of interest" description="Disordered" evidence="1">
    <location>
        <begin position="83"/>
        <end position="129"/>
    </location>
</feature>
<feature type="region of interest" description="Disordered" evidence="1">
    <location>
        <begin position="323"/>
        <end position="344"/>
    </location>
</feature>
<name>A0ABQ8K6X2_9APHY</name>
<dbReference type="GeneID" id="72005342"/>
<comment type="caution">
    <text evidence="2">The sequence shown here is derived from an EMBL/GenBank/DDBJ whole genome shotgun (WGS) entry which is preliminary data.</text>
</comment>
<dbReference type="PANTHER" id="PTHR13316:SF0">
    <property type="entry name" value="ZINC FINGER CCHC DOMAIN-CONTAINING PROTEIN 8"/>
    <property type="match status" value="1"/>
</dbReference>
<feature type="compositionally biased region" description="Polar residues" evidence="1">
    <location>
        <begin position="35"/>
        <end position="59"/>
    </location>
</feature>
<dbReference type="RefSeq" id="XP_047775673.1">
    <property type="nucleotide sequence ID" value="XM_047924610.1"/>
</dbReference>
<feature type="region of interest" description="Disordered" evidence="1">
    <location>
        <begin position="423"/>
        <end position="481"/>
    </location>
</feature>
<keyword evidence="3" id="KW-1185">Reference proteome</keyword>
<evidence type="ECO:0000313" key="3">
    <source>
        <dbReference type="Proteomes" id="UP000814176"/>
    </source>
</evidence>
<organism evidence="2 3">
    <name type="scientific">Rhodofomes roseus</name>
    <dbReference type="NCBI Taxonomy" id="34475"/>
    <lineage>
        <taxon>Eukaryota</taxon>
        <taxon>Fungi</taxon>
        <taxon>Dikarya</taxon>
        <taxon>Basidiomycota</taxon>
        <taxon>Agaricomycotina</taxon>
        <taxon>Agaricomycetes</taxon>
        <taxon>Polyporales</taxon>
        <taxon>Rhodofomes</taxon>
    </lineage>
</organism>
<feature type="region of interest" description="Disordered" evidence="1">
    <location>
        <begin position="35"/>
        <end position="69"/>
    </location>
</feature>
<evidence type="ECO:0008006" key="4">
    <source>
        <dbReference type="Google" id="ProtNLM"/>
    </source>
</evidence>
<dbReference type="PANTHER" id="PTHR13316">
    <property type="entry name" value="ZINC FINGER, CCHC DOMAIN CONTAINING 8"/>
    <property type="match status" value="1"/>
</dbReference>
<dbReference type="InterPro" id="IPR052115">
    <property type="entry name" value="NEXT_complex_subunit_ZCCHC8"/>
</dbReference>
<accession>A0ABQ8K6X2</accession>
<dbReference type="EMBL" id="JADCUA010000020">
    <property type="protein sequence ID" value="KAH9832907.1"/>
    <property type="molecule type" value="Genomic_DNA"/>
</dbReference>
<gene>
    <name evidence="2" type="ORF">C8Q71DRAFT_775506</name>
</gene>
<evidence type="ECO:0000256" key="1">
    <source>
        <dbReference type="SAM" id="MobiDB-lite"/>
    </source>
</evidence>
<reference evidence="2 3" key="1">
    <citation type="journal article" date="2021" name="Environ. Microbiol.">
        <title>Gene family expansions and transcriptome signatures uncover fungal adaptations to wood decay.</title>
        <authorList>
            <person name="Hage H."/>
            <person name="Miyauchi S."/>
            <person name="Viragh M."/>
            <person name="Drula E."/>
            <person name="Min B."/>
            <person name="Chaduli D."/>
            <person name="Navarro D."/>
            <person name="Favel A."/>
            <person name="Norest M."/>
            <person name="Lesage-Meessen L."/>
            <person name="Balint B."/>
            <person name="Merenyi Z."/>
            <person name="de Eugenio L."/>
            <person name="Morin E."/>
            <person name="Martinez A.T."/>
            <person name="Baldrian P."/>
            <person name="Stursova M."/>
            <person name="Martinez M.J."/>
            <person name="Novotny C."/>
            <person name="Magnuson J.K."/>
            <person name="Spatafora J.W."/>
            <person name="Maurice S."/>
            <person name="Pangilinan J."/>
            <person name="Andreopoulos W."/>
            <person name="LaButti K."/>
            <person name="Hundley H."/>
            <person name="Na H."/>
            <person name="Kuo A."/>
            <person name="Barry K."/>
            <person name="Lipzen A."/>
            <person name="Henrissat B."/>
            <person name="Riley R."/>
            <person name="Ahrendt S."/>
            <person name="Nagy L.G."/>
            <person name="Grigoriev I.V."/>
            <person name="Martin F."/>
            <person name="Rosso M.N."/>
        </authorList>
    </citation>
    <scope>NUCLEOTIDE SEQUENCE [LARGE SCALE GENOMIC DNA]</scope>
    <source>
        <strain evidence="2 3">CIRM-BRFM 1785</strain>
    </source>
</reference>
<feature type="compositionally biased region" description="Basic and acidic residues" evidence="1">
    <location>
        <begin position="91"/>
        <end position="106"/>
    </location>
</feature>
<feature type="compositionally biased region" description="Pro residues" evidence="1">
    <location>
        <begin position="428"/>
        <end position="451"/>
    </location>
</feature>
<sequence length="481" mass="52767">MAGGVGRLARLTLFSGPHCSLCDVRHAFLLAPPTHSQPTPMGHTDGQSRACQSQTTTAVQPRDGQYPGRGTGAVEAEVCLLDPGAAHRGQGSRERPLGRTDSERGARRLGAGAMDDGGHEEALNPRTPPPFVVDIKPSYGSLYYELHFYDLCGAGALGMEHIQEQDESNVRRCFNCGSPDHALSSCSERRNHALISLSRQLFNFYKDESLASSRRIHEVEGWRRQRLAWLEEFEPGQIRGELLRDALGLRNGDPGEHVEWLPNIACWGYPKGWVGEGDPRLQVWKIITDEGEQDDGVNDNSSSFVIAGEDEERLQLPSKAYVVPSPSEDDNIPTSDADASPQLQTEPHRDVGYRELRRWASYPGTYFLSSRLFVYSSQCLPEPGRGASSGVVSSTFDAERQVLWDRIVSQTYGTRQLTLAPPSFLPLGLPPPPPSLSPPPLPPSSPPPLLPLPKAARTSSSRADDELEEGEILDMDLSDTD</sequence>
<protein>
    <recommendedName>
        <fullName evidence="4">CCHC-type domain-containing protein</fullName>
    </recommendedName>
</protein>
<evidence type="ECO:0000313" key="2">
    <source>
        <dbReference type="EMBL" id="KAH9832907.1"/>
    </source>
</evidence>
<dbReference type="Proteomes" id="UP000814176">
    <property type="component" value="Unassembled WGS sequence"/>
</dbReference>